<evidence type="ECO:0000259" key="4">
    <source>
        <dbReference type="PROSITE" id="PS50911"/>
    </source>
</evidence>
<keyword evidence="2" id="KW-0378">Hydrolase</keyword>
<evidence type="ECO:0000256" key="2">
    <source>
        <dbReference type="ARBA" id="ARBA00022801"/>
    </source>
</evidence>
<dbReference type="SMART" id="SM00257">
    <property type="entry name" value="LysM"/>
    <property type="match status" value="1"/>
</dbReference>
<dbReference type="SUPFAM" id="SSF54001">
    <property type="entry name" value="Cysteine proteinases"/>
    <property type="match status" value="1"/>
</dbReference>
<keyword evidence="3" id="KW-0812">Transmembrane</keyword>
<evidence type="ECO:0008006" key="8">
    <source>
        <dbReference type="Google" id="ProtNLM"/>
    </source>
</evidence>
<dbReference type="InterPro" id="IPR018392">
    <property type="entry name" value="LysM"/>
</dbReference>
<reference evidence="6 7" key="1">
    <citation type="journal article" date="2021" name="Int. J. Syst. Evol. Microbiol.">
        <title>Reticulibacter mediterranei gen. nov., sp. nov., within the new family Reticulibacteraceae fam. nov., and Ktedonospora formicarum gen. nov., sp. nov., Ktedonobacter robiniae sp. nov., Dictyobacter formicarum sp. nov. and Dictyobacter arantiisoli sp. nov., belonging to the class Ktedonobacteria.</title>
        <authorList>
            <person name="Yabe S."/>
            <person name="Zheng Y."/>
            <person name="Wang C.M."/>
            <person name="Sakai Y."/>
            <person name="Abe K."/>
            <person name="Yokota A."/>
            <person name="Donadio S."/>
            <person name="Cavaletti L."/>
            <person name="Monciardini P."/>
        </authorList>
    </citation>
    <scope>NUCLEOTIDE SEQUENCE [LARGE SCALE GENOMIC DNA]</scope>
    <source>
        <strain evidence="6 7">SOSP1-9</strain>
    </source>
</reference>
<dbReference type="SUPFAM" id="SSF54106">
    <property type="entry name" value="LysM domain"/>
    <property type="match status" value="1"/>
</dbReference>
<proteinExistence type="predicted"/>
<accession>A0ABQ3VHH8</accession>
<evidence type="ECO:0000313" key="6">
    <source>
        <dbReference type="EMBL" id="GHO85637.1"/>
    </source>
</evidence>
<dbReference type="CDD" id="cd00118">
    <property type="entry name" value="LysM"/>
    <property type="match status" value="1"/>
</dbReference>
<keyword evidence="7" id="KW-1185">Reference proteome</keyword>
<dbReference type="InterPro" id="IPR007921">
    <property type="entry name" value="CHAP_dom"/>
</dbReference>
<keyword evidence="3" id="KW-0472">Membrane</keyword>
<sequence>MFAGGLQIVYSKEDTLQTQRRSWKTPQRYNVVSFVVSACFIIVFGIGLVGVTSRANMEGAHARTIVACSQADRIHTVIRNETLASIAAYYGLGERSIVAYNHLGGPNSIYINQSICIPSIPIEDMSSAIHTHKLLRKLAAPMALVRKTAHMDLEERDQPAAPEFQAVPSPESDLPISSIVPRRARGGLAVLAPFSMAVSFRNAYPTGQCTWWAAERYYQLHDVFVPWMNANAGGWVDRAQQFGWHVSSIPTVGSIIVLQGGVQGSSLVGHVAVVEQVLNNQAVIASSMNWGNNPNAVTNTVFYTGTGVAFISQ</sequence>
<feature type="transmembrane region" description="Helical" evidence="3">
    <location>
        <begin position="29"/>
        <end position="51"/>
    </location>
</feature>
<feature type="domain" description="LysM" evidence="5">
    <location>
        <begin position="73"/>
        <end position="117"/>
    </location>
</feature>
<evidence type="ECO:0000259" key="5">
    <source>
        <dbReference type="PROSITE" id="PS51782"/>
    </source>
</evidence>
<dbReference type="InterPro" id="IPR038765">
    <property type="entry name" value="Papain-like_cys_pep_sf"/>
</dbReference>
<evidence type="ECO:0000256" key="1">
    <source>
        <dbReference type="ARBA" id="ARBA00022729"/>
    </source>
</evidence>
<dbReference type="PROSITE" id="PS50911">
    <property type="entry name" value="CHAP"/>
    <property type="match status" value="1"/>
</dbReference>
<protein>
    <recommendedName>
        <fullName evidence="8">Peptidase C51 domain-containing protein</fullName>
    </recommendedName>
</protein>
<keyword evidence="3" id="KW-1133">Transmembrane helix</keyword>
<dbReference type="PROSITE" id="PS51782">
    <property type="entry name" value="LYSM"/>
    <property type="match status" value="1"/>
</dbReference>
<dbReference type="Pfam" id="PF01476">
    <property type="entry name" value="LysM"/>
    <property type="match status" value="1"/>
</dbReference>
<evidence type="ECO:0000313" key="7">
    <source>
        <dbReference type="Proteomes" id="UP000635565"/>
    </source>
</evidence>
<comment type="caution">
    <text evidence="6">The sequence shown here is derived from an EMBL/GenBank/DDBJ whole genome shotgun (WGS) entry which is preliminary data.</text>
</comment>
<dbReference type="InterPro" id="IPR036779">
    <property type="entry name" value="LysM_dom_sf"/>
</dbReference>
<dbReference type="Pfam" id="PF05257">
    <property type="entry name" value="CHAP"/>
    <property type="match status" value="1"/>
</dbReference>
<dbReference type="EMBL" id="BNJJ01000009">
    <property type="protein sequence ID" value="GHO85637.1"/>
    <property type="molecule type" value="Genomic_DNA"/>
</dbReference>
<feature type="domain" description="Peptidase C51" evidence="4">
    <location>
        <begin position="184"/>
        <end position="312"/>
    </location>
</feature>
<gene>
    <name evidence="6" type="ORF">KSZ_36430</name>
</gene>
<dbReference type="Gene3D" id="3.90.1720.10">
    <property type="entry name" value="endopeptidase domain like (from Nostoc punctiforme)"/>
    <property type="match status" value="1"/>
</dbReference>
<organism evidence="6 7">
    <name type="scientific">Dictyobacter formicarum</name>
    <dbReference type="NCBI Taxonomy" id="2778368"/>
    <lineage>
        <taxon>Bacteria</taxon>
        <taxon>Bacillati</taxon>
        <taxon>Chloroflexota</taxon>
        <taxon>Ktedonobacteria</taxon>
        <taxon>Ktedonobacterales</taxon>
        <taxon>Dictyobacteraceae</taxon>
        <taxon>Dictyobacter</taxon>
    </lineage>
</organism>
<evidence type="ECO:0000256" key="3">
    <source>
        <dbReference type="SAM" id="Phobius"/>
    </source>
</evidence>
<dbReference type="Gene3D" id="3.10.350.10">
    <property type="entry name" value="LysM domain"/>
    <property type="match status" value="1"/>
</dbReference>
<dbReference type="Proteomes" id="UP000635565">
    <property type="component" value="Unassembled WGS sequence"/>
</dbReference>
<name>A0ABQ3VHH8_9CHLR</name>
<keyword evidence="1" id="KW-0732">Signal</keyword>